<dbReference type="Gene3D" id="3.90.70.80">
    <property type="match status" value="1"/>
</dbReference>
<feature type="compositionally biased region" description="Pro residues" evidence="2">
    <location>
        <begin position="459"/>
        <end position="469"/>
    </location>
</feature>
<accession>A0AAE0BU83</accession>
<dbReference type="InterPro" id="IPR003323">
    <property type="entry name" value="OTU_dom"/>
</dbReference>
<evidence type="ECO:0000313" key="4">
    <source>
        <dbReference type="EMBL" id="KAK3241965.1"/>
    </source>
</evidence>
<evidence type="ECO:0000256" key="1">
    <source>
        <dbReference type="ARBA" id="ARBA00010407"/>
    </source>
</evidence>
<dbReference type="SUPFAM" id="SSF140856">
    <property type="entry name" value="USP8 N-terminal domain-like"/>
    <property type="match status" value="1"/>
</dbReference>
<dbReference type="SUPFAM" id="SSF54001">
    <property type="entry name" value="Cysteine proteinases"/>
    <property type="match status" value="1"/>
</dbReference>
<feature type="region of interest" description="Disordered" evidence="2">
    <location>
        <begin position="187"/>
        <end position="291"/>
    </location>
</feature>
<evidence type="ECO:0000313" key="5">
    <source>
        <dbReference type="Proteomes" id="UP001190700"/>
    </source>
</evidence>
<dbReference type="InterPro" id="IPR038765">
    <property type="entry name" value="Papain-like_cys_pep_sf"/>
</dbReference>
<dbReference type="Gene3D" id="1.20.58.80">
    <property type="entry name" value="Phosphotransferase system, lactose/cellobiose-type IIA subunit"/>
    <property type="match status" value="1"/>
</dbReference>
<dbReference type="PANTHER" id="PTHR12419:SF111">
    <property type="entry name" value="OVARIAN TUMOR DOMAIN-CONTAINING DEUBIQUITINATING ENZYME 9"/>
    <property type="match status" value="1"/>
</dbReference>
<organism evidence="4 5">
    <name type="scientific">Cymbomonas tetramitiformis</name>
    <dbReference type="NCBI Taxonomy" id="36881"/>
    <lineage>
        <taxon>Eukaryota</taxon>
        <taxon>Viridiplantae</taxon>
        <taxon>Chlorophyta</taxon>
        <taxon>Pyramimonadophyceae</taxon>
        <taxon>Pyramimonadales</taxon>
        <taxon>Pyramimonadaceae</taxon>
        <taxon>Cymbomonas</taxon>
    </lineage>
</organism>
<feature type="compositionally biased region" description="Pro residues" evidence="2">
    <location>
        <begin position="259"/>
        <end position="268"/>
    </location>
</feature>
<proteinExistence type="inferred from homology"/>
<comment type="similarity">
    <text evidence="1">Belongs to the peptidase C85 family.</text>
</comment>
<dbReference type="CDD" id="cd22751">
    <property type="entry name" value="OTU_plant_OTU9-like"/>
    <property type="match status" value="1"/>
</dbReference>
<feature type="region of interest" description="Disordered" evidence="2">
    <location>
        <begin position="309"/>
        <end position="558"/>
    </location>
</feature>
<feature type="compositionally biased region" description="Low complexity" evidence="2">
    <location>
        <begin position="190"/>
        <end position="216"/>
    </location>
</feature>
<comment type="caution">
    <text evidence="4">The sequence shown here is derived from an EMBL/GenBank/DDBJ whole genome shotgun (WGS) entry which is preliminary data.</text>
</comment>
<dbReference type="AlphaFoldDB" id="A0AAE0BU83"/>
<protein>
    <recommendedName>
        <fullName evidence="3">OTU domain-containing protein</fullName>
    </recommendedName>
</protein>
<sequence>MRDASNRCKKTGTSRSNNNKDIKDIYKGFLSVVWTFAGYADESPNAIDPSHASDISQASLKMQRSTSAQLAARSGPIPVNDRIPLERYYESAESLLRQIAVHRAVADEETLYLLLMRFVSLILETIPKHPAYKDAKFKAANVQYKESLGGLMSELETLKRSLDAMDLQTEQYAAEIVASWPRREPAAQQAVPAGELPAATAAAAKPSGSSALRPPWEAAPPPPPTPPRTQPPPALQPTLHTLEADWPTGGPAAGEPPGGVVPPWPSAPTPKGLDGLEWPAAQGQQHAGPADSLAVSLNEMEAEVIPPLIPEDELESGRSQAQPEQEGAGRAGLQLDLLTGGSHAAAQAAAAHAASKLASGAHSAVAPVEYPSASLKPAPRIVLPATTPPPLSPPPRKPSPEPVVAARPTQPPSPAQVPPPASQPQWQPAEAPLGQSHPQPPPQAYPPPTQTQHQQPHPQSRPPSQPLPQPHLQQQAQHATAYPHPANPAPRNGYPQGYPAGQPHPHAGAGMQPRAVPHPAQQYHAQQQPLAPPAPSKSFHPPEKVQHRPTVNQTPIPPEETMKVDYRRLKTRLRDYGLREKTVRGDGNCQFRALADQIYQNQDRHEETRRMVIAQLKAFPDNYSVFVPEDYRAYVDKMSRDATWGDHLTLQAAADAYGMRLCVITSYEESYIIDIQPKKLKSRRVIWMSFWAEVHYNSIYPDDSI</sequence>
<feature type="compositionally biased region" description="Pro residues" evidence="2">
    <location>
        <begin position="438"/>
        <end position="449"/>
    </location>
</feature>
<gene>
    <name evidence="4" type="ORF">CYMTET_48307</name>
</gene>
<dbReference type="Pfam" id="PF08969">
    <property type="entry name" value="USP8_dimer"/>
    <property type="match status" value="1"/>
</dbReference>
<evidence type="ECO:0000256" key="2">
    <source>
        <dbReference type="SAM" id="MobiDB-lite"/>
    </source>
</evidence>
<dbReference type="PROSITE" id="PS50802">
    <property type="entry name" value="OTU"/>
    <property type="match status" value="1"/>
</dbReference>
<feature type="domain" description="OTU" evidence="3">
    <location>
        <begin position="578"/>
        <end position="702"/>
    </location>
</feature>
<dbReference type="Pfam" id="PF02338">
    <property type="entry name" value="OTU"/>
    <property type="match status" value="1"/>
</dbReference>
<feature type="compositionally biased region" description="Low complexity" evidence="2">
    <location>
        <begin position="423"/>
        <end position="437"/>
    </location>
</feature>
<feature type="compositionally biased region" description="Low complexity" evidence="2">
    <location>
        <begin position="515"/>
        <end position="529"/>
    </location>
</feature>
<dbReference type="InterPro" id="IPR015063">
    <property type="entry name" value="USP8_dimer"/>
</dbReference>
<dbReference type="GO" id="GO:0004843">
    <property type="term" value="F:cysteine-type deubiquitinase activity"/>
    <property type="evidence" value="ECO:0007669"/>
    <property type="project" value="TreeGrafter"/>
</dbReference>
<feature type="compositionally biased region" description="Pro residues" evidence="2">
    <location>
        <begin position="217"/>
        <end position="235"/>
    </location>
</feature>
<name>A0AAE0BU83_9CHLO</name>
<dbReference type="InterPro" id="IPR050704">
    <property type="entry name" value="Peptidase_C85-like"/>
</dbReference>
<reference evidence="4 5" key="1">
    <citation type="journal article" date="2015" name="Genome Biol. Evol.">
        <title>Comparative Genomics of a Bacterivorous Green Alga Reveals Evolutionary Causalities and Consequences of Phago-Mixotrophic Mode of Nutrition.</title>
        <authorList>
            <person name="Burns J.A."/>
            <person name="Paasch A."/>
            <person name="Narechania A."/>
            <person name="Kim E."/>
        </authorList>
    </citation>
    <scope>NUCLEOTIDE SEQUENCE [LARGE SCALE GENOMIC DNA]</scope>
    <source>
        <strain evidence="4 5">PLY_AMNH</strain>
    </source>
</reference>
<dbReference type="Proteomes" id="UP001190700">
    <property type="component" value="Unassembled WGS sequence"/>
</dbReference>
<dbReference type="PANTHER" id="PTHR12419">
    <property type="entry name" value="OTU DOMAIN CONTAINING PROTEIN"/>
    <property type="match status" value="1"/>
</dbReference>
<dbReference type="GO" id="GO:0016579">
    <property type="term" value="P:protein deubiquitination"/>
    <property type="evidence" value="ECO:0007669"/>
    <property type="project" value="TreeGrafter"/>
</dbReference>
<evidence type="ECO:0000259" key="3">
    <source>
        <dbReference type="PROSITE" id="PS50802"/>
    </source>
</evidence>
<feature type="compositionally biased region" description="Low complexity" evidence="2">
    <location>
        <begin position="340"/>
        <end position="364"/>
    </location>
</feature>
<feature type="compositionally biased region" description="Low complexity" evidence="2">
    <location>
        <begin position="279"/>
        <end position="290"/>
    </location>
</feature>
<feature type="compositionally biased region" description="Low complexity" evidence="2">
    <location>
        <begin position="236"/>
        <end position="255"/>
    </location>
</feature>
<feature type="compositionally biased region" description="Pro residues" evidence="2">
    <location>
        <begin position="409"/>
        <end position="422"/>
    </location>
</feature>
<dbReference type="EMBL" id="LGRX02033270">
    <property type="protein sequence ID" value="KAK3241965.1"/>
    <property type="molecule type" value="Genomic_DNA"/>
</dbReference>
<keyword evidence="5" id="KW-1185">Reference proteome</keyword>
<feature type="compositionally biased region" description="Low complexity" evidence="2">
    <location>
        <begin position="470"/>
        <end position="480"/>
    </location>
</feature>
<feature type="compositionally biased region" description="Pro residues" evidence="2">
    <location>
        <begin position="386"/>
        <end position="401"/>
    </location>
</feature>